<dbReference type="EMBL" id="KV428114">
    <property type="protein sequence ID" value="KZT36204.1"/>
    <property type="molecule type" value="Genomic_DNA"/>
</dbReference>
<dbReference type="Proteomes" id="UP000076798">
    <property type="component" value="Unassembled WGS sequence"/>
</dbReference>
<reference evidence="2 3" key="1">
    <citation type="journal article" date="2016" name="Mol. Biol. Evol.">
        <title>Comparative Genomics of Early-Diverging Mushroom-Forming Fungi Provides Insights into the Origins of Lignocellulose Decay Capabilities.</title>
        <authorList>
            <person name="Nagy L.G."/>
            <person name="Riley R."/>
            <person name="Tritt A."/>
            <person name="Adam C."/>
            <person name="Daum C."/>
            <person name="Floudas D."/>
            <person name="Sun H."/>
            <person name="Yadav J.S."/>
            <person name="Pangilinan J."/>
            <person name="Larsson K.H."/>
            <person name="Matsuura K."/>
            <person name="Barry K."/>
            <person name="Labutti K."/>
            <person name="Kuo R."/>
            <person name="Ohm R.A."/>
            <person name="Bhattacharya S.S."/>
            <person name="Shirouzu T."/>
            <person name="Yoshinaga Y."/>
            <person name="Martin F.M."/>
            <person name="Grigoriev I.V."/>
            <person name="Hibbett D.S."/>
        </authorList>
    </citation>
    <scope>NUCLEOTIDE SEQUENCE [LARGE SCALE GENOMIC DNA]</scope>
    <source>
        <strain evidence="2 3">HHB10207 ss-3</strain>
    </source>
</reference>
<evidence type="ECO:0000256" key="1">
    <source>
        <dbReference type="SAM" id="MobiDB-lite"/>
    </source>
</evidence>
<organism evidence="2 3">
    <name type="scientific">Sistotremastrum suecicum HHB10207 ss-3</name>
    <dbReference type="NCBI Taxonomy" id="1314776"/>
    <lineage>
        <taxon>Eukaryota</taxon>
        <taxon>Fungi</taxon>
        <taxon>Dikarya</taxon>
        <taxon>Basidiomycota</taxon>
        <taxon>Agaricomycotina</taxon>
        <taxon>Agaricomycetes</taxon>
        <taxon>Sistotremastrales</taxon>
        <taxon>Sistotremastraceae</taxon>
        <taxon>Sistotremastrum</taxon>
    </lineage>
</organism>
<gene>
    <name evidence="2" type="ORF">SISSUDRAFT_87952</name>
</gene>
<name>A0A166BC01_9AGAM</name>
<accession>A0A166BC01</accession>
<feature type="region of interest" description="Disordered" evidence="1">
    <location>
        <begin position="1"/>
        <end position="39"/>
    </location>
</feature>
<dbReference type="AlphaFoldDB" id="A0A166BC01"/>
<protein>
    <submittedName>
        <fullName evidence="2">Uncharacterized protein</fullName>
    </submittedName>
</protein>
<evidence type="ECO:0000313" key="3">
    <source>
        <dbReference type="Proteomes" id="UP000076798"/>
    </source>
</evidence>
<keyword evidence="3" id="KW-1185">Reference proteome</keyword>
<evidence type="ECO:0000313" key="2">
    <source>
        <dbReference type="EMBL" id="KZT36204.1"/>
    </source>
</evidence>
<sequence>MPLEFKPTPLPMPQPNLAREDSDMTLPISPDSGSTNLPPDFRALLSEQLEVLKSFTEKQTRFLESQYSHKKPKKEVRPYDQGNPKDWAGWKAMLESSLAKTRQRAEVWTTGMDVTLVFVGYTRLLEKNERFTVKQR</sequence>
<proteinExistence type="predicted"/>